<dbReference type="SUPFAM" id="SSF56281">
    <property type="entry name" value="Metallo-hydrolase/oxidoreductase"/>
    <property type="match status" value="1"/>
</dbReference>
<dbReference type="GO" id="GO:0005737">
    <property type="term" value="C:cytoplasm"/>
    <property type="evidence" value="ECO:0007669"/>
    <property type="project" value="TreeGrafter"/>
</dbReference>
<dbReference type="PROSITE" id="PS51257">
    <property type="entry name" value="PROKAR_LIPOPROTEIN"/>
    <property type="match status" value="1"/>
</dbReference>
<dbReference type="InterPro" id="IPR036866">
    <property type="entry name" value="RibonucZ/Hydroxyglut_hydro"/>
</dbReference>
<dbReference type="GO" id="GO:0016787">
    <property type="term" value="F:hydrolase activity"/>
    <property type="evidence" value="ECO:0007669"/>
    <property type="project" value="UniProtKB-KW"/>
</dbReference>
<keyword evidence="1" id="KW-0732">Signal</keyword>
<dbReference type="InterPro" id="IPR001279">
    <property type="entry name" value="Metallo-B-lactamas"/>
</dbReference>
<organism evidence="3 4">
    <name type="scientific">Nitratireductor mangrovi</name>
    <dbReference type="NCBI Taxonomy" id="2599600"/>
    <lineage>
        <taxon>Bacteria</taxon>
        <taxon>Pseudomonadati</taxon>
        <taxon>Pseudomonadota</taxon>
        <taxon>Alphaproteobacteria</taxon>
        <taxon>Hyphomicrobiales</taxon>
        <taxon>Phyllobacteriaceae</taxon>
        <taxon>Nitratireductor</taxon>
    </lineage>
</organism>
<proteinExistence type="predicted"/>
<dbReference type="PANTHER" id="PTHR15032">
    <property type="entry name" value="N-ACYL-PHOSPHATIDYLETHANOLAMINE-HYDROLYZING PHOSPHOLIPASE D"/>
    <property type="match status" value="1"/>
</dbReference>
<feature type="chain" id="PRO_5026029359" evidence="1">
    <location>
        <begin position="22"/>
        <end position="349"/>
    </location>
</feature>
<dbReference type="KEGG" id="niy:FQ775_02190"/>
<protein>
    <submittedName>
        <fullName evidence="3">MBL fold metallo-hydrolase</fullName>
    </submittedName>
</protein>
<dbReference type="Pfam" id="PF12706">
    <property type="entry name" value="Lactamase_B_2"/>
    <property type="match status" value="1"/>
</dbReference>
<reference evidence="3" key="1">
    <citation type="submission" date="2020-04" db="EMBL/GenBank/DDBJ databases">
        <title>Nitratireductor sp. nov. isolated from mangrove soil.</title>
        <authorList>
            <person name="Ye Y."/>
        </authorList>
    </citation>
    <scope>NUCLEOTIDE SEQUENCE</scope>
    <source>
        <strain evidence="3">SY7</strain>
    </source>
</reference>
<dbReference type="Gene3D" id="3.60.15.10">
    <property type="entry name" value="Ribonuclease Z/Hydroxyacylglutathione hydrolase-like"/>
    <property type="match status" value="1"/>
</dbReference>
<keyword evidence="4" id="KW-1185">Reference proteome</keyword>
<dbReference type="SMART" id="SM00849">
    <property type="entry name" value="Lactamase_B"/>
    <property type="match status" value="1"/>
</dbReference>
<feature type="domain" description="Metallo-beta-lactamase" evidence="2">
    <location>
        <begin position="101"/>
        <end position="302"/>
    </location>
</feature>
<name>A0A5B8KUJ9_9HYPH</name>
<evidence type="ECO:0000259" key="2">
    <source>
        <dbReference type="SMART" id="SM00849"/>
    </source>
</evidence>
<dbReference type="EMBL" id="CP042301">
    <property type="protein sequence ID" value="QDY99273.2"/>
    <property type="molecule type" value="Genomic_DNA"/>
</dbReference>
<dbReference type="PANTHER" id="PTHR15032:SF36">
    <property type="entry name" value="METALLO-BETA-LACTAMASE DOMAIN-CONTAINING PROTEIN"/>
    <property type="match status" value="1"/>
</dbReference>
<evidence type="ECO:0000313" key="3">
    <source>
        <dbReference type="EMBL" id="QDY99273.2"/>
    </source>
</evidence>
<evidence type="ECO:0000256" key="1">
    <source>
        <dbReference type="SAM" id="SignalP"/>
    </source>
</evidence>
<dbReference type="Proteomes" id="UP000321389">
    <property type="component" value="Chromosome"/>
</dbReference>
<evidence type="ECO:0000313" key="4">
    <source>
        <dbReference type="Proteomes" id="UP000321389"/>
    </source>
</evidence>
<accession>A0A5B8KUJ9</accession>
<feature type="signal peptide" evidence="1">
    <location>
        <begin position="1"/>
        <end position="21"/>
    </location>
</feature>
<sequence length="349" mass="37699">MFGNAKIMAIVTLALPLAALAGCVGLSGRAGDDAPPRFYANPGIPLPAPKLLAWTDHLARMATKAFPQADALPPGHALPEAAAARQFAAARGARLALTWFGHSTFLIRIGGRVVMTDPVITERIGRGALHLHRLPPLLPDPALIRRLDVIVISHADYDHLDLPSLAMLAARFPDAQVYVPEGTGFLVRRAGFANVTELAWYERAAPAGLTVTAVPAIHAVRRLPFPVDSMHWAGYVVSDGHRRVYFAGDTAAGPYFAETRRRLGPVDVALVPAGAWSPRGFERPYHAEPEEAAAIARTMGARLAIGMHWGTFALSEEEPSEQKRRFLAASTAQTRTTVFRIGETRVLAR</sequence>
<gene>
    <name evidence="3" type="ORF">FQ775_02190</name>
</gene>
<dbReference type="AlphaFoldDB" id="A0A5B8KUJ9"/>